<keyword evidence="4" id="KW-0808">Transferase</keyword>
<proteinExistence type="predicted"/>
<dbReference type="SUPFAM" id="SSF47384">
    <property type="entry name" value="Homodimeric domain of signal transducing histidine kinase"/>
    <property type="match status" value="1"/>
</dbReference>
<dbReference type="CDD" id="cd00082">
    <property type="entry name" value="HisKA"/>
    <property type="match status" value="1"/>
</dbReference>
<dbReference type="InterPro" id="IPR005467">
    <property type="entry name" value="His_kinase_dom"/>
</dbReference>
<dbReference type="EC" id="2.7.13.3" evidence="2"/>
<dbReference type="RefSeq" id="WP_234251124.1">
    <property type="nucleotide sequence ID" value="NZ_JABFTQ010000010.1"/>
</dbReference>
<name>A0ABS9B8N0_9GAMM</name>
<accession>A0ABS9B8N0</accession>
<evidence type="ECO:0000256" key="4">
    <source>
        <dbReference type="ARBA" id="ARBA00022679"/>
    </source>
</evidence>
<evidence type="ECO:0000256" key="9">
    <source>
        <dbReference type="SAM" id="Phobius"/>
    </source>
</evidence>
<keyword evidence="8" id="KW-0902">Two-component regulatory system</keyword>
<dbReference type="SMART" id="SM00388">
    <property type="entry name" value="HisKA"/>
    <property type="match status" value="1"/>
</dbReference>
<dbReference type="PANTHER" id="PTHR43065:SF10">
    <property type="entry name" value="PEROXIDE STRESS-ACTIVATED HISTIDINE KINASE MAK3"/>
    <property type="match status" value="1"/>
</dbReference>
<dbReference type="InterPro" id="IPR003594">
    <property type="entry name" value="HATPase_dom"/>
</dbReference>
<evidence type="ECO:0000256" key="3">
    <source>
        <dbReference type="ARBA" id="ARBA00022553"/>
    </source>
</evidence>
<keyword evidence="6" id="KW-0418">Kinase</keyword>
<dbReference type="Proteomes" id="UP001320154">
    <property type="component" value="Unassembled WGS sequence"/>
</dbReference>
<keyword evidence="7" id="KW-0067">ATP-binding</keyword>
<dbReference type="CDD" id="cd00075">
    <property type="entry name" value="HATPase"/>
    <property type="match status" value="1"/>
</dbReference>
<evidence type="ECO:0000256" key="6">
    <source>
        <dbReference type="ARBA" id="ARBA00022777"/>
    </source>
</evidence>
<evidence type="ECO:0000313" key="12">
    <source>
        <dbReference type="Proteomes" id="UP001320154"/>
    </source>
</evidence>
<dbReference type="Gene3D" id="3.30.565.10">
    <property type="entry name" value="Histidine kinase-like ATPase, C-terminal domain"/>
    <property type="match status" value="1"/>
</dbReference>
<evidence type="ECO:0000256" key="1">
    <source>
        <dbReference type="ARBA" id="ARBA00000085"/>
    </source>
</evidence>
<dbReference type="EMBL" id="JABFTQ010000010">
    <property type="protein sequence ID" value="MCE8048104.1"/>
    <property type="molecule type" value="Genomic_DNA"/>
</dbReference>
<dbReference type="InterPro" id="IPR036890">
    <property type="entry name" value="HATPase_C_sf"/>
</dbReference>
<reference evidence="11 12" key="1">
    <citation type="journal article" date="2021" name="Front. Microbiol.">
        <title>Aerobic Denitrification and Heterotrophic Sulfur Oxidation in the Genus Halomonas Revealed by Six Novel Species Characterizations and Genome-Based Analysis.</title>
        <authorList>
            <person name="Wang L."/>
            <person name="Shao Z."/>
        </authorList>
    </citation>
    <scope>NUCLEOTIDE SEQUENCE [LARGE SCALE GENOMIC DNA]</scope>
    <source>
        <strain evidence="11 12">MCCC 1A05748</strain>
    </source>
</reference>
<dbReference type="SUPFAM" id="SSF55874">
    <property type="entry name" value="ATPase domain of HSP90 chaperone/DNA topoisomerase II/histidine kinase"/>
    <property type="match status" value="1"/>
</dbReference>
<keyword evidence="9" id="KW-0472">Membrane</keyword>
<gene>
    <name evidence="11" type="ORF">HOP60_15355</name>
</gene>
<dbReference type="InterPro" id="IPR004358">
    <property type="entry name" value="Sig_transdc_His_kin-like_C"/>
</dbReference>
<evidence type="ECO:0000256" key="2">
    <source>
        <dbReference type="ARBA" id="ARBA00012438"/>
    </source>
</evidence>
<feature type="transmembrane region" description="Helical" evidence="9">
    <location>
        <begin position="179"/>
        <end position="199"/>
    </location>
</feature>
<evidence type="ECO:0000256" key="7">
    <source>
        <dbReference type="ARBA" id="ARBA00022840"/>
    </source>
</evidence>
<feature type="domain" description="Histidine kinase" evidence="10">
    <location>
        <begin position="239"/>
        <end position="447"/>
    </location>
</feature>
<dbReference type="PROSITE" id="PS50109">
    <property type="entry name" value="HIS_KIN"/>
    <property type="match status" value="1"/>
</dbReference>
<evidence type="ECO:0000313" key="11">
    <source>
        <dbReference type="EMBL" id="MCE8048104.1"/>
    </source>
</evidence>
<keyword evidence="12" id="KW-1185">Reference proteome</keyword>
<keyword evidence="3" id="KW-0597">Phosphoprotein</keyword>
<comment type="catalytic activity">
    <reaction evidence="1">
        <text>ATP + protein L-histidine = ADP + protein N-phospho-L-histidine.</text>
        <dbReference type="EC" id="2.7.13.3"/>
    </reaction>
</comment>
<evidence type="ECO:0000259" key="10">
    <source>
        <dbReference type="PROSITE" id="PS50109"/>
    </source>
</evidence>
<keyword evidence="9" id="KW-1133">Transmembrane helix</keyword>
<dbReference type="Gene3D" id="1.10.287.130">
    <property type="match status" value="1"/>
</dbReference>
<evidence type="ECO:0000256" key="8">
    <source>
        <dbReference type="ARBA" id="ARBA00023012"/>
    </source>
</evidence>
<dbReference type="Pfam" id="PF02518">
    <property type="entry name" value="HATPase_c"/>
    <property type="match status" value="1"/>
</dbReference>
<keyword evidence="9" id="KW-0812">Transmembrane</keyword>
<dbReference type="Pfam" id="PF00512">
    <property type="entry name" value="HisKA"/>
    <property type="match status" value="1"/>
</dbReference>
<dbReference type="InterPro" id="IPR036097">
    <property type="entry name" value="HisK_dim/P_sf"/>
</dbReference>
<dbReference type="SMART" id="SM00387">
    <property type="entry name" value="HATPase_c"/>
    <property type="match status" value="1"/>
</dbReference>
<dbReference type="PRINTS" id="PR00344">
    <property type="entry name" value="BCTRLSENSOR"/>
</dbReference>
<sequence>MTLKRSPLLTFLLAAVLLVGTLVSVSGLVATRFFQQAILERESQLVNELASSLLAEPAEGEAPLTAGFLDKQLHHLLALDDILRINVFSAEKYLLWSSESDIIGRRARNDAPLGRALSGEVVPVTQPFQRASHRDWNPKADVMEVYVPIRSAGDSQPLGAMGIYRDAGQINQTLTRGAMLIWGSAGLVGVLLIAIITTLHGMLLHRHRAALASLGSLDEKHRRIVQLEKMSALGKMVGEVAHQVNSPLVGVVNKAQLAARRLDDPERIRGYLRDIEAAGKHCAEFVKRLLDLSRVSRFEKESVDLKRVVQEAVQLVSQGSGLGGVIALALPAHEARVDADPVLLRHALFNLLRNATAASPADESVTVSLFFSATQHCWCIDVEDQGPGVPESLREQIFQPFFTTSRDGNGLGLAVASTVATLHGGTLEVMDGDEGGALFRLAIEASPTAVGPRS</sequence>
<keyword evidence="5" id="KW-0547">Nucleotide-binding</keyword>
<protein>
    <recommendedName>
        <fullName evidence="2">histidine kinase</fullName>
        <ecNumber evidence="2">2.7.13.3</ecNumber>
    </recommendedName>
</protein>
<comment type="caution">
    <text evidence="11">The sequence shown here is derived from an EMBL/GenBank/DDBJ whole genome shotgun (WGS) entry which is preliminary data.</text>
</comment>
<dbReference type="InterPro" id="IPR003661">
    <property type="entry name" value="HisK_dim/P_dom"/>
</dbReference>
<organism evidence="11 12">
    <name type="scientific">Billgrantia desiderata</name>
    <dbReference type="NCBI Taxonomy" id="52021"/>
    <lineage>
        <taxon>Bacteria</taxon>
        <taxon>Pseudomonadati</taxon>
        <taxon>Pseudomonadota</taxon>
        <taxon>Gammaproteobacteria</taxon>
        <taxon>Oceanospirillales</taxon>
        <taxon>Halomonadaceae</taxon>
        <taxon>Billgrantia</taxon>
    </lineage>
</organism>
<dbReference type="PANTHER" id="PTHR43065">
    <property type="entry name" value="SENSOR HISTIDINE KINASE"/>
    <property type="match status" value="1"/>
</dbReference>
<evidence type="ECO:0000256" key="5">
    <source>
        <dbReference type="ARBA" id="ARBA00022741"/>
    </source>
</evidence>